<protein>
    <recommendedName>
        <fullName evidence="4">Secreted protein</fullName>
    </recommendedName>
</protein>
<evidence type="ECO:0000313" key="3">
    <source>
        <dbReference type="Proteomes" id="UP000002357"/>
    </source>
</evidence>
<evidence type="ECO:0000313" key="2">
    <source>
        <dbReference type="EMBL" id="EFG03769.2"/>
    </source>
</evidence>
<dbReference type="EMBL" id="CM000914">
    <property type="protein sequence ID" value="EFG03769.2"/>
    <property type="molecule type" value="Genomic_DNA"/>
</dbReference>
<feature type="chain" id="PRO_5041116112" description="Secreted protein" evidence="1">
    <location>
        <begin position="40"/>
        <end position="165"/>
    </location>
</feature>
<dbReference type="Proteomes" id="UP000002357">
    <property type="component" value="Plasmid pSCL4"/>
</dbReference>
<name>B5GRX3_STRCL</name>
<feature type="signal peptide" evidence="1">
    <location>
        <begin position="1"/>
        <end position="39"/>
    </location>
</feature>
<evidence type="ECO:0008006" key="4">
    <source>
        <dbReference type="Google" id="ProtNLM"/>
    </source>
</evidence>
<accession>B5GRX3</accession>
<dbReference type="AlphaFoldDB" id="B5GRX3"/>
<gene>
    <name evidence="2" type="ORF">SCLAV_p0278</name>
</gene>
<organism evidence="2 3">
    <name type="scientific">Streptomyces clavuligerus</name>
    <dbReference type="NCBI Taxonomy" id="1901"/>
    <lineage>
        <taxon>Bacteria</taxon>
        <taxon>Bacillati</taxon>
        <taxon>Actinomycetota</taxon>
        <taxon>Actinomycetes</taxon>
        <taxon>Kitasatosporales</taxon>
        <taxon>Streptomycetaceae</taxon>
        <taxon>Streptomyces</taxon>
    </lineage>
</organism>
<reference evidence="2 3" key="1">
    <citation type="journal article" date="2010" name="Genome Biol. Evol.">
        <title>The sequence of a 1.8-mb bacterial linear plasmid reveals a rich evolutionary reservoir of secondary metabolic pathways.</title>
        <authorList>
            <person name="Medema M.H."/>
            <person name="Trefzer A."/>
            <person name="Kovalchuk A."/>
            <person name="van den Berg M."/>
            <person name="Mueller U."/>
            <person name="Heijne W."/>
            <person name="Wu L."/>
            <person name="Alam M.T."/>
            <person name="Ronning C.M."/>
            <person name="Nierman W.C."/>
            <person name="Bovenberg R.A.L."/>
            <person name="Breitling R."/>
            <person name="Takano E."/>
        </authorList>
    </citation>
    <scope>NUCLEOTIDE SEQUENCE [LARGE SCALE GENOMIC DNA]</scope>
    <source>
        <strain evidence="3">ATCC 27064 / DSM 738 / JCM 4710 / NBRC 13307 / NCIMB 12785 / NRRL 3585 / VKM Ac-602</strain>
        <plasmid evidence="2">pSCL4</plasmid>
    </source>
</reference>
<keyword evidence="3" id="KW-1185">Reference proteome</keyword>
<geneLocation type="plasmid" evidence="2 3">
    <name>pSCL4</name>
</geneLocation>
<sequence length="165" mass="17413">MRVVLCEEKPMSGPRRRNRRVAVLAVPLFALVAGGAAPAAQASAQPPRAGAAPVAEVCLDATVTGGTLSLCDAAAGTQAVKRLTFTNPGRARRDLSVVVYDCAVFNPGIKCQDPPVATYTIEWRQVRSKESVSADLQLKNPLGPLVYWTADPDTQATALQLADLS</sequence>
<proteinExistence type="predicted"/>
<keyword evidence="2" id="KW-0614">Plasmid</keyword>
<keyword evidence="1" id="KW-0732">Signal</keyword>
<evidence type="ECO:0000256" key="1">
    <source>
        <dbReference type="SAM" id="SignalP"/>
    </source>
</evidence>